<evidence type="ECO:0000313" key="3">
    <source>
        <dbReference type="Proteomes" id="UP001596461"/>
    </source>
</evidence>
<dbReference type="Proteomes" id="UP001596461">
    <property type="component" value="Unassembled WGS sequence"/>
</dbReference>
<feature type="region of interest" description="Disordered" evidence="1">
    <location>
        <begin position="1"/>
        <end position="28"/>
    </location>
</feature>
<accession>A0ABD5WAR7</accession>
<dbReference type="CDD" id="cd10931">
    <property type="entry name" value="CE4_u7"/>
    <property type="match status" value="1"/>
</dbReference>
<keyword evidence="3" id="KW-1185">Reference proteome</keyword>
<organism evidence="2 3">
    <name type="scientific">Halobaculum lipolyticum</name>
    <dbReference type="NCBI Taxonomy" id="3032001"/>
    <lineage>
        <taxon>Archaea</taxon>
        <taxon>Methanobacteriati</taxon>
        <taxon>Methanobacteriota</taxon>
        <taxon>Stenosarchaea group</taxon>
        <taxon>Halobacteria</taxon>
        <taxon>Halobacteriales</taxon>
        <taxon>Haloferacaceae</taxon>
        <taxon>Halobaculum</taxon>
    </lineage>
</organism>
<evidence type="ECO:0000256" key="1">
    <source>
        <dbReference type="SAM" id="MobiDB-lite"/>
    </source>
</evidence>
<dbReference type="RefSeq" id="WP_284033375.1">
    <property type="nucleotide sequence ID" value="NZ_CP126155.1"/>
</dbReference>
<gene>
    <name evidence="2" type="ORF">ACFQL9_04065</name>
</gene>
<protein>
    <submittedName>
        <fullName evidence="2">Polysaccharide deacetylase family protein</fullName>
    </submittedName>
</protein>
<reference evidence="2 3" key="1">
    <citation type="journal article" date="2019" name="Int. J. Syst. Evol. Microbiol.">
        <title>The Global Catalogue of Microorganisms (GCM) 10K type strain sequencing project: providing services to taxonomists for standard genome sequencing and annotation.</title>
        <authorList>
            <consortium name="The Broad Institute Genomics Platform"/>
            <consortium name="The Broad Institute Genome Sequencing Center for Infectious Disease"/>
            <person name="Wu L."/>
            <person name="Ma J."/>
        </authorList>
    </citation>
    <scope>NUCLEOTIDE SEQUENCE [LARGE SCALE GENOMIC DNA]</scope>
    <source>
        <strain evidence="2 3">DT31</strain>
    </source>
</reference>
<dbReference type="SUPFAM" id="SSF88713">
    <property type="entry name" value="Glycoside hydrolase/deacetylase"/>
    <property type="match status" value="1"/>
</dbReference>
<dbReference type="InterPro" id="IPR011330">
    <property type="entry name" value="Glyco_hydro/deAcase_b/a-brl"/>
</dbReference>
<dbReference type="AlphaFoldDB" id="A0ABD5WAR7"/>
<dbReference type="GeneID" id="81126995"/>
<dbReference type="Gene3D" id="3.20.20.370">
    <property type="entry name" value="Glycoside hydrolase/deacetylase"/>
    <property type="match status" value="1"/>
</dbReference>
<comment type="caution">
    <text evidence="2">The sequence shown here is derived from an EMBL/GenBank/DDBJ whole genome shotgun (WGS) entry which is preliminary data.</text>
</comment>
<name>A0ABD5WAR7_9EURY</name>
<proteinExistence type="predicted"/>
<sequence>MSDTDWLPGNDDLTWPGGQEPPEERPVPDGYEFSLLLTHDIDRPYKTYQSLYYALTRPEERAYHLSTLVPGVNPYWQFDTLRAVEEDLGVRSACYVLDEQHLFRDRPRSEWVTMEGVRLFAGRYDPRSSEVREAIRALDEDGWEVGLHGSYESFDDPERLRAEKETVESIVGHPVVGGRQHYLNLKTPDTWAHQRALGLRYDCSLGISSEYGFHHGHGLRRPFGDEFVVFPLTIMEQSIPDPGDDFDAAWAACEDLLQEAREEGAVMSVLWHLRHFAPREFPGYGRIYRKLIRRAQELGGWVGSPGQFYELLSLDDLDRWDVAGSDATADVATDGAGDR</sequence>
<dbReference type="EMBL" id="JBHTAH010000002">
    <property type="protein sequence ID" value="MFC7068808.1"/>
    <property type="molecule type" value="Genomic_DNA"/>
</dbReference>
<evidence type="ECO:0000313" key="2">
    <source>
        <dbReference type="EMBL" id="MFC7068808.1"/>
    </source>
</evidence>